<dbReference type="PANTHER" id="PTHR38340">
    <property type="entry name" value="S-LAYER PROTEIN"/>
    <property type="match status" value="1"/>
</dbReference>
<gene>
    <name evidence="4" type="ORF">GCM10009416_12510</name>
</gene>
<dbReference type="InterPro" id="IPR011049">
    <property type="entry name" value="Serralysin-like_metalloprot_C"/>
</dbReference>
<evidence type="ECO:0000256" key="2">
    <source>
        <dbReference type="ARBA" id="ARBA00022525"/>
    </source>
</evidence>
<dbReference type="Gene3D" id="1.10.3130.20">
    <property type="entry name" value="Phycobilisome linker domain"/>
    <property type="match status" value="2"/>
</dbReference>
<dbReference type="InterPro" id="IPR018511">
    <property type="entry name" value="Hemolysin-typ_Ca-bd_CS"/>
</dbReference>
<sequence length="454" mass="46037">MAQLVLYTPEDIAAGTESFEGFVTEASASRIAVSDGETTTFYDGAFTYTRQGSIQGGTLASITNLTGNAPDLAITGLSVDAAVAFDLIGRGDLQAFYGIAFRGDDVMVGSAGNDVLLGYAGNDLAFGGAGNDRLEGGPGNDRLVGGPGNDTMSGGDGVDTAATAALRRQVAVSDPTVAGALTGPEGVDALLSIEAVRSLDGTLYFGPDGFGAGVYRLYLATLGRPADPIGLGEWSAALEAGATSTRAVAAGFTASAEFAQRYGAPDNAGFVTLLYQNVLGRAPDATGLDYWVGGLNGGALARPDVVLGFSDSAEFKAATAPALAGGVWAPDPDAVAVARVYLATLDRPPDAAGLAFWTNALESRAVTTRQLETALVGSAEFGAKYGGATTNAAFVDLLYQNVLDRAADPEGLAFWAGGLDAGRVGRAEVVDAFAFSGEATAKVLPYVSDGIAFV</sequence>
<keyword evidence="2" id="KW-0964">Secreted</keyword>
<dbReference type="Pfam" id="PF00353">
    <property type="entry name" value="HemolysinCabind"/>
    <property type="match status" value="1"/>
</dbReference>
<dbReference type="InterPro" id="IPR050557">
    <property type="entry name" value="RTX_toxin/Mannuronan_C5-epim"/>
</dbReference>
<comment type="caution">
    <text evidence="4">The sequence shown here is derived from an EMBL/GenBank/DDBJ whole genome shotgun (WGS) entry which is preliminary data.</text>
</comment>
<feature type="domain" description="DUF4214" evidence="3">
    <location>
        <begin position="249"/>
        <end position="317"/>
    </location>
</feature>
<dbReference type="RefSeq" id="WP_343894324.1">
    <property type="nucleotide sequence ID" value="NZ_BAAAFZ010000011.1"/>
</dbReference>
<evidence type="ECO:0000313" key="4">
    <source>
        <dbReference type="EMBL" id="GAA0575359.1"/>
    </source>
</evidence>
<proteinExistence type="predicted"/>
<accession>A0ABP3PTP4</accession>
<evidence type="ECO:0000259" key="3">
    <source>
        <dbReference type="Pfam" id="PF13946"/>
    </source>
</evidence>
<organism evidence="4 5">
    <name type="scientific">Craurococcus roseus</name>
    <dbReference type="NCBI Taxonomy" id="77585"/>
    <lineage>
        <taxon>Bacteria</taxon>
        <taxon>Pseudomonadati</taxon>
        <taxon>Pseudomonadota</taxon>
        <taxon>Alphaproteobacteria</taxon>
        <taxon>Acetobacterales</taxon>
        <taxon>Acetobacteraceae</taxon>
        <taxon>Craurococcus</taxon>
    </lineage>
</organism>
<dbReference type="Proteomes" id="UP001501588">
    <property type="component" value="Unassembled WGS sequence"/>
</dbReference>
<name>A0ABP3PTP4_9PROT</name>
<dbReference type="PRINTS" id="PR00313">
    <property type="entry name" value="CABNDNGRPT"/>
</dbReference>
<reference evidence="5" key="1">
    <citation type="journal article" date="2019" name="Int. J. Syst. Evol. Microbiol.">
        <title>The Global Catalogue of Microorganisms (GCM) 10K type strain sequencing project: providing services to taxonomists for standard genome sequencing and annotation.</title>
        <authorList>
            <consortium name="The Broad Institute Genomics Platform"/>
            <consortium name="The Broad Institute Genome Sequencing Center for Infectious Disease"/>
            <person name="Wu L."/>
            <person name="Ma J."/>
        </authorList>
    </citation>
    <scope>NUCLEOTIDE SEQUENCE [LARGE SCALE GENOMIC DNA]</scope>
    <source>
        <strain evidence="5">JCM 9933</strain>
    </source>
</reference>
<dbReference type="SUPFAM" id="SSF51120">
    <property type="entry name" value="beta-Roll"/>
    <property type="match status" value="1"/>
</dbReference>
<dbReference type="PROSITE" id="PS00330">
    <property type="entry name" value="HEMOLYSIN_CALCIUM"/>
    <property type="match status" value="1"/>
</dbReference>
<dbReference type="PANTHER" id="PTHR38340:SF1">
    <property type="entry name" value="S-LAYER PROTEIN"/>
    <property type="match status" value="1"/>
</dbReference>
<evidence type="ECO:0000313" key="5">
    <source>
        <dbReference type="Proteomes" id="UP001501588"/>
    </source>
</evidence>
<feature type="domain" description="DUF4214" evidence="3">
    <location>
        <begin position="374"/>
        <end position="442"/>
    </location>
</feature>
<keyword evidence="5" id="KW-1185">Reference proteome</keyword>
<evidence type="ECO:0000256" key="1">
    <source>
        <dbReference type="ARBA" id="ARBA00004613"/>
    </source>
</evidence>
<dbReference type="EMBL" id="BAAAFZ010000011">
    <property type="protein sequence ID" value="GAA0575359.1"/>
    <property type="molecule type" value="Genomic_DNA"/>
</dbReference>
<dbReference type="InterPro" id="IPR025282">
    <property type="entry name" value="DUF4214"/>
</dbReference>
<dbReference type="InterPro" id="IPR038255">
    <property type="entry name" value="PBS_linker_sf"/>
</dbReference>
<protein>
    <recommendedName>
        <fullName evidence="3">DUF4214 domain-containing protein</fullName>
    </recommendedName>
</protein>
<dbReference type="Pfam" id="PF13946">
    <property type="entry name" value="DUF4214"/>
    <property type="match status" value="2"/>
</dbReference>
<dbReference type="InterPro" id="IPR001343">
    <property type="entry name" value="Hemolysn_Ca-bd"/>
</dbReference>
<comment type="subcellular location">
    <subcellularLocation>
        <location evidence="1">Secreted</location>
    </subcellularLocation>
</comment>
<dbReference type="Gene3D" id="2.150.10.10">
    <property type="entry name" value="Serralysin-like metalloprotease, C-terminal"/>
    <property type="match status" value="1"/>
</dbReference>